<evidence type="ECO:0000256" key="1">
    <source>
        <dbReference type="SAM" id="MobiDB-lite"/>
    </source>
</evidence>
<proteinExistence type="predicted"/>
<sequence>MSKEEVDKLAEAASIDRIAHALKELDRLRNLSAEEKKSLFDDDDALVPDLLSKMGSQTLANNVPSIDLGAYLASGGQGQKGDGRTSELGDGGEEDEGAADKRPTITEANSRCVA</sequence>
<organism evidence="2 3">
    <name type="scientific">Cylindrodendrum hubeiense</name>
    <dbReference type="NCBI Taxonomy" id="595255"/>
    <lineage>
        <taxon>Eukaryota</taxon>
        <taxon>Fungi</taxon>
        <taxon>Dikarya</taxon>
        <taxon>Ascomycota</taxon>
        <taxon>Pezizomycotina</taxon>
        <taxon>Sordariomycetes</taxon>
        <taxon>Hypocreomycetidae</taxon>
        <taxon>Hypocreales</taxon>
        <taxon>Nectriaceae</taxon>
        <taxon>Cylindrodendrum</taxon>
    </lineage>
</organism>
<dbReference type="Proteomes" id="UP000722485">
    <property type="component" value="Unassembled WGS sequence"/>
</dbReference>
<evidence type="ECO:0000313" key="2">
    <source>
        <dbReference type="EMBL" id="KAF7544000.1"/>
    </source>
</evidence>
<comment type="caution">
    <text evidence="2">The sequence shown here is derived from an EMBL/GenBank/DDBJ whole genome shotgun (WGS) entry which is preliminary data.</text>
</comment>
<reference evidence="2" key="1">
    <citation type="submission" date="2020-03" db="EMBL/GenBank/DDBJ databases">
        <title>Draft Genome Sequence of Cylindrodendrum hubeiense.</title>
        <authorList>
            <person name="Buettner E."/>
            <person name="Kellner H."/>
        </authorList>
    </citation>
    <scope>NUCLEOTIDE SEQUENCE</scope>
    <source>
        <strain evidence="2">IHI 201604</strain>
    </source>
</reference>
<dbReference type="AlphaFoldDB" id="A0A9P5LCT5"/>
<accession>A0A9P5LCT5</accession>
<protein>
    <submittedName>
        <fullName evidence="2">Uncharacterized protein</fullName>
    </submittedName>
</protein>
<name>A0A9P5LCT5_9HYPO</name>
<evidence type="ECO:0000313" key="3">
    <source>
        <dbReference type="Proteomes" id="UP000722485"/>
    </source>
</evidence>
<keyword evidence="3" id="KW-1185">Reference proteome</keyword>
<feature type="region of interest" description="Disordered" evidence="1">
    <location>
        <begin position="71"/>
        <end position="114"/>
    </location>
</feature>
<dbReference type="EMBL" id="JAANBB010000327">
    <property type="protein sequence ID" value="KAF7544000.1"/>
    <property type="molecule type" value="Genomic_DNA"/>
</dbReference>
<gene>
    <name evidence="2" type="ORF">G7Z17_g10284</name>
</gene>